<dbReference type="EMBL" id="CM046111">
    <property type="protein sequence ID" value="KAI8425185.1"/>
    <property type="molecule type" value="Genomic_DNA"/>
</dbReference>
<keyword evidence="2" id="KW-1185">Reference proteome</keyword>
<comment type="caution">
    <text evidence="1">The sequence shown here is derived from an EMBL/GenBank/DDBJ whole genome shotgun (WGS) entry which is preliminary data.</text>
</comment>
<reference evidence="1 2" key="1">
    <citation type="journal article" date="2022" name="Genome Biol. Evol.">
        <title>The Spruce Budworm Genome: Reconstructing the Evolutionary History of Antifreeze Proteins.</title>
        <authorList>
            <person name="Beliveau C."/>
            <person name="Gagne P."/>
            <person name="Picq S."/>
            <person name="Vernygora O."/>
            <person name="Keeling C.I."/>
            <person name="Pinkney K."/>
            <person name="Doucet D."/>
            <person name="Wen F."/>
            <person name="Johnston J.S."/>
            <person name="Maaroufi H."/>
            <person name="Boyle B."/>
            <person name="Laroche J."/>
            <person name="Dewar K."/>
            <person name="Juretic N."/>
            <person name="Blackburn G."/>
            <person name="Nisole A."/>
            <person name="Brunet B."/>
            <person name="Brandao M."/>
            <person name="Lumley L."/>
            <person name="Duan J."/>
            <person name="Quan G."/>
            <person name="Lucarotti C.J."/>
            <person name="Roe A.D."/>
            <person name="Sperling F.A.H."/>
            <person name="Levesque R.C."/>
            <person name="Cusson M."/>
        </authorList>
    </citation>
    <scope>NUCLEOTIDE SEQUENCE [LARGE SCALE GENOMIC DNA]</scope>
    <source>
        <strain evidence="1">Glfc:IPQL:Cfum</strain>
    </source>
</reference>
<proteinExistence type="predicted"/>
<evidence type="ECO:0000313" key="2">
    <source>
        <dbReference type="Proteomes" id="UP001064048"/>
    </source>
</evidence>
<protein>
    <submittedName>
        <fullName evidence="1">Uncharacterized protein</fullName>
    </submittedName>
</protein>
<feature type="non-terminal residue" evidence="1">
    <location>
        <position position="125"/>
    </location>
</feature>
<organism evidence="1 2">
    <name type="scientific">Choristoneura fumiferana</name>
    <name type="common">Spruce budworm moth</name>
    <name type="synonym">Archips fumiferana</name>
    <dbReference type="NCBI Taxonomy" id="7141"/>
    <lineage>
        <taxon>Eukaryota</taxon>
        <taxon>Metazoa</taxon>
        <taxon>Ecdysozoa</taxon>
        <taxon>Arthropoda</taxon>
        <taxon>Hexapoda</taxon>
        <taxon>Insecta</taxon>
        <taxon>Pterygota</taxon>
        <taxon>Neoptera</taxon>
        <taxon>Endopterygota</taxon>
        <taxon>Lepidoptera</taxon>
        <taxon>Glossata</taxon>
        <taxon>Ditrysia</taxon>
        <taxon>Tortricoidea</taxon>
        <taxon>Tortricidae</taxon>
        <taxon>Tortricinae</taxon>
        <taxon>Choristoneura</taxon>
    </lineage>
</organism>
<gene>
    <name evidence="1" type="ORF">MSG28_007009</name>
</gene>
<name>A0ACC0JMS5_CHOFU</name>
<evidence type="ECO:0000313" key="1">
    <source>
        <dbReference type="EMBL" id="KAI8425185.1"/>
    </source>
</evidence>
<accession>A0ACC0JMS5</accession>
<dbReference type="Proteomes" id="UP001064048">
    <property type="component" value="Chromosome 11"/>
</dbReference>
<sequence length="125" mass="13579">MTFLCSVHEALAILEDNEDIEAEKIYIEPPDPAIASDEDSGEEDAGALINNLSGRQLNAPCEVVLRQSSRPRRSCRNKNTVSSQEDGEDKELRGRSNSVSRDHVVVDGAEDGGEAEDVDVAIAIR</sequence>